<dbReference type="EMBL" id="JAHRHJ020000005">
    <property type="protein sequence ID" value="KAH9315413.1"/>
    <property type="molecule type" value="Genomic_DNA"/>
</dbReference>
<comment type="caution">
    <text evidence="2">The sequence shown here is derived from an EMBL/GenBank/DDBJ whole genome shotgun (WGS) entry which is preliminary data.</text>
</comment>
<feature type="non-terminal residue" evidence="2">
    <location>
        <position position="485"/>
    </location>
</feature>
<sequence>VSLPLYNCMHNDKMIMGDEFKKEEKSDLQVCMDEKNKDSQKILWLACEVRGDILQFMVELGHCLALHNKEGTVRSNFLLRRVCYHKKETTLRDDEIQLYNLHSINLELGLIANIPRVTHGIYFGDYELMVINYCNIDFSSPCNMLVAISMRTTHGNKMHVHVVHTLRIHAQELKNQVKKKERDVLFFSKIEKEQELACESVMRLVLASLDIKSGDKRLSGTMELMNEGGLKEKIIRVGKKLKHPHHSEDALLKNLEETANCLAMVEQSDKYMIQSLMFQLIKPRIFWHEDVRVKITGNHLENVMVAIQSIMSTVIDEYDNIPQHLLNVLKEELRQEASCISHTLAKSIMNQIKMKTYMAAKSSENDMGMDPQGMSSSVHTNEFSVYNICIECEGTKESDAKVKNNQESLKALSKGYPPTNKNANGKFVGPYSTAVHMQQKTANKGQPRSLLGDQTHTSKGKPRNKVMGYSKKNLANEDDEVIVDE</sequence>
<evidence type="ECO:0000313" key="2">
    <source>
        <dbReference type="EMBL" id="KAH9315413.1"/>
    </source>
</evidence>
<dbReference type="Proteomes" id="UP000824469">
    <property type="component" value="Unassembled WGS sequence"/>
</dbReference>
<protein>
    <submittedName>
        <fullName evidence="2">Uncharacterized protein</fullName>
    </submittedName>
</protein>
<feature type="compositionally biased region" description="Polar residues" evidence="1">
    <location>
        <begin position="440"/>
        <end position="457"/>
    </location>
</feature>
<feature type="compositionally biased region" description="Acidic residues" evidence="1">
    <location>
        <begin position="476"/>
        <end position="485"/>
    </location>
</feature>
<evidence type="ECO:0000313" key="3">
    <source>
        <dbReference type="Proteomes" id="UP000824469"/>
    </source>
</evidence>
<gene>
    <name evidence="2" type="ORF">KI387_024040</name>
</gene>
<feature type="region of interest" description="Disordered" evidence="1">
    <location>
        <begin position="440"/>
        <end position="485"/>
    </location>
</feature>
<dbReference type="AlphaFoldDB" id="A0AA38G669"/>
<organism evidence="2 3">
    <name type="scientific">Taxus chinensis</name>
    <name type="common">Chinese yew</name>
    <name type="synonym">Taxus wallichiana var. chinensis</name>
    <dbReference type="NCBI Taxonomy" id="29808"/>
    <lineage>
        <taxon>Eukaryota</taxon>
        <taxon>Viridiplantae</taxon>
        <taxon>Streptophyta</taxon>
        <taxon>Embryophyta</taxon>
        <taxon>Tracheophyta</taxon>
        <taxon>Spermatophyta</taxon>
        <taxon>Pinopsida</taxon>
        <taxon>Pinidae</taxon>
        <taxon>Conifers II</taxon>
        <taxon>Cupressales</taxon>
        <taxon>Taxaceae</taxon>
        <taxon>Taxus</taxon>
    </lineage>
</organism>
<evidence type="ECO:0000256" key="1">
    <source>
        <dbReference type="SAM" id="MobiDB-lite"/>
    </source>
</evidence>
<name>A0AA38G669_TAXCH</name>
<keyword evidence="3" id="KW-1185">Reference proteome</keyword>
<accession>A0AA38G669</accession>
<reference evidence="2 3" key="1">
    <citation type="journal article" date="2021" name="Nat. Plants">
        <title>The Taxus genome provides insights into paclitaxel biosynthesis.</title>
        <authorList>
            <person name="Xiong X."/>
            <person name="Gou J."/>
            <person name="Liao Q."/>
            <person name="Li Y."/>
            <person name="Zhou Q."/>
            <person name="Bi G."/>
            <person name="Li C."/>
            <person name="Du R."/>
            <person name="Wang X."/>
            <person name="Sun T."/>
            <person name="Guo L."/>
            <person name="Liang H."/>
            <person name="Lu P."/>
            <person name="Wu Y."/>
            <person name="Zhang Z."/>
            <person name="Ro D.K."/>
            <person name="Shang Y."/>
            <person name="Huang S."/>
            <person name="Yan J."/>
        </authorList>
    </citation>
    <scope>NUCLEOTIDE SEQUENCE [LARGE SCALE GENOMIC DNA]</scope>
    <source>
        <strain evidence="2">Ta-2019</strain>
    </source>
</reference>
<proteinExistence type="predicted"/>